<dbReference type="AlphaFoldDB" id="A0A4Z2CVR6"/>
<protein>
    <submittedName>
        <fullName evidence="1">Uncharacterized protein</fullName>
    </submittedName>
</protein>
<dbReference type="OrthoDB" id="6238006at2759"/>
<accession>A0A4Z2CVR6</accession>
<gene>
    <name evidence="1" type="ORF">EWB00_007109</name>
</gene>
<proteinExistence type="predicted"/>
<dbReference type="EMBL" id="SKCS01000410">
    <property type="protein sequence ID" value="TNN08337.1"/>
    <property type="molecule type" value="Genomic_DNA"/>
</dbReference>
<evidence type="ECO:0000313" key="1">
    <source>
        <dbReference type="EMBL" id="TNN08337.1"/>
    </source>
</evidence>
<organism evidence="1 2">
    <name type="scientific">Schistosoma japonicum</name>
    <name type="common">Blood fluke</name>
    <dbReference type="NCBI Taxonomy" id="6182"/>
    <lineage>
        <taxon>Eukaryota</taxon>
        <taxon>Metazoa</taxon>
        <taxon>Spiralia</taxon>
        <taxon>Lophotrochozoa</taxon>
        <taxon>Platyhelminthes</taxon>
        <taxon>Trematoda</taxon>
        <taxon>Digenea</taxon>
        <taxon>Strigeidida</taxon>
        <taxon>Schistosomatoidea</taxon>
        <taxon>Schistosomatidae</taxon>
        <taxon>Schistosoma</taxon>
    </lineage>
</organism>
<name>A0A4Z2CVR6_SCHJA</name>
<dbReference type="Proteomes" id="UP000311919">
    <property type="component" value="Unassembled WGS sequence"/>
</dbReference>
<reference evidence="1 2" key="1">
    <citation type="submission" date="2019-03" db="EMBL/GenBank/DDBJ databases">
        <title>An improved genome assembly of the fluke Schistosoma japonicum.</title>
        <authorList>
            <person name="Hu W."/>
            <person name="Luo F."/>
            <person name="Yin M."/>
            <person name="Mo X."/>
            <person name="Sun C."/>
            <person name="Wu Q."/>
            <person name="Zhu B."/>
            <person name="Xiang M."/>
            <person name="Wang J."/>
            <person name="Wang Y."/>
            <person name="Zhang T."/>
            <person name="Xu B."/>
            <person name="Zheng H."/>
            <person name="Feng Z."/>
        </authorList>
    </citation>
    <scope>NUCLEOTIDE SEQUENCE [LARGE SCALE GENOMIC DNA]</scope>
    <source>
        <strain evidence="1">HuSjv2</strain>
        <tissue evidence="1">Worms</tissue>
    </source>
</reference>
<comment type="caution">
    <text evidence="1">The sequence shown here is derived from an EMBL/GenBank/DDBJ whole genome shotgun (WGS) entry which is preliminary data.</text>
</comment>
<sequence>MRQNKARNWLMLMELLVEMHSNLSVAHFHERCAKQCMKIGNIEGAIYYYRKSIAFMELVREEAEEGDHDYVIIDLQLSSLKLSLSEAISKKTDTLSCDRNVPSKTISGDQSLNDRKLSTPSYLSLSSNQNSYNTKDKEFGIKLPKTEFQTREELVTCIEELRKLCLLPYVEHRQPTSILQPTLSCAFLSSSSQVLFISVSKSRRNVFLSLPLFLWPSGFQVDMLASQLSRVRQMLSEERERRLAVEAELISSGGFKYQSNECFTYHNYDDDDGFDENRPCIFTDLPEFRCLNGNTEVVRSVETESSHESLPESKPNQGI</sequence>
<keyword evidence="2" id="KW-1185">Reference proteome</keyword>
<evidence type="ECO:0000313" key="2">
    <source>
        <dbReference type="Proteomes" id="UP000311919"/>
    </source>
</evidence>